<dbReference type="Pfam" id="PF01381">
    <property type="entry name" value="HTH_3"/>
    <property type="match status" value="1"/>
</dbReference>
<organism evidence="2 3">
    <name type="scientific">Frankia canadensis</name>
    <dbReference type="NCBI Taxonomy" id="1836972"/>
    <lineage>
        <taxon>Bacteria</taxon>
        <taxon>Bacillati</taxon>
        <taxon>Actinomycetota</taxon>
        <taxon>Actinomycetes</taxon>
        <taxon>Frankiales</taxon>
        <taxon>Frankiaceae</taxon>
        <taxon>Frankia</taxon>
    </lineage>
</organism>
<name>A0A2I2KMY7_9ACTN</name>
<evidence type="ECO:0000313" key="3">
    <source>
        <dbReference type="Proteomes" id="UP000234331"/>
    </source>
</evidence>
<dbReference type="SMART" id="SM00530">
    <property type="entry name" value="HTH_XRE"/>
    <property type="match status" value="1"/>
</dbReference>
<dbReference type="AlphaFoldDB" id="A0A2I2KMY7"/>
<dbReference type="InterPro" id="IPR011990">
    <property type="entry name" value="TPR-like_helical_dom_sf"/>
</dbReference>
<proteinExistence type="predicted"/>
<gene>
    <name evidence="2" type="ORF">FRACA_1690014</name>
</gene>
<dbReference type="OrthoDB" id="3208526at2"/>
<dbReference type="InterPro" id="IPR010982">
    <property type="entry name" value="Lambda_DNA-bd_dom_sf"/>
</dbReference>
<dbReference type="SUPFAM" id="SSF47413">
    <property type="entry name" value="lambda repressor-like DNA-binding domains"/>
    <property type="match status" value="1"/>
</dbReference>
<dbReference type="Gene3D" id="1.10.260.40">
    <property type="entry name" value="lambda repressor-like DNA-binding domains"/>
    <property type="match status" value="1"/>
</dbReference>
<accession>A0A2I2KMY7</accession>
<dbReference type="EMBL" id="FZMO01000078">
    <property type="protein sequence ID" value="SNQ47037.1"/>
    <property type="molecule type" value="Genomic_DNA"/>
</dbReference>
<sequence>MAPRHALAERRRACGLSQERLAELIRVDRSTIVRWESGETSPRPSLRAPLARALKMSLDDLSELLNTSEMVPAAVGAKRRDSSQVPSIGEPYVQSIYRRIESLLDLDHKMGGKQSAPLALSAFQSVYARLGRSPVEKNCERDLYAAASELAEVAGWFLYEAAEPAMARQTSHQALTLAQLSGKRDIELLVMQNLAMQEAQNGRPMEALFIAQTVLERAPLPPMVEALFRFREALIFAQIGRSSDSRRSLNMAMSIHSTGGSDSDPKWTWWVDGRQISWFQGRVESDLGNASDSVQKLHDAVALTPPEQTRSRYYHLADLMRVQASFGAWTDAARTASELEEYLGVIGSGLVHEIFRETLALATLDRSRSKDVVEMIRDGAKIR</sequence>
<dbReference type="InterPro" id="IPR001387">
    <property type="entry name" value="Cro/C1-type_HTH"/>
</dbReference>
<reference evidence="2 3" key="1">
    <citation type="submission" date="2017-06" db="EMBL/GenBank/DDBJ databases">
        <authorList>
            <person name="Kim H.J."/>
            <person name="Triplett B.A."/>
        </authorList>
    </citation>
    <scope>NUCLEOTIDE SEQUENCE [LARGE SCALE GENOMIC DNA]</scope>
    <source>
        <strain evidence="2">FRACA_ARgP5</strain>
    </source>
</reference>
<protein>
    <recommendedName>
        <fullName evidence="1">HTH cro/C1-type domain-containing protein</fullName>
    </recommendedName>
</protein>
<evidence type="ECO:0000313" key="2">
    <source>
        <dbReference type="EMBL" id="SNQ47037.1"/>
    </source>
</evidence>
<evidence type="ECO:0000259" key="1">
    <source>
        <dbReference type="PROSITE" id="PS50943"/>
    </source>
</evidence>
<dbReference type="PROSITE" id="PS50943">
    <property type="entry name" value="HTH_CROC1"/>
    <property type="match status" value="1"/>
</dbReference>
<dbReference type="Gene3D" id="1.25.40.10">
    <property type="entry name" value="Tetratricopeptide repeat domain"/>
    <property type="match status" value="1"/>
</dbReference>
<dbReference type="CDD" id="cd00093">
    <property type="entry name" value="HTH_XRE"/>
    <property type="match status" value="1"/>
</dbReference>
<keyword evidence="3" id="KW-1185">Reference proteome</keyword>
<feature type="domain" description="HTH cro/C1-type" evidence="1">
    <location>
        <begin position="7"/>
        <end position="61"/>
    </location>
</feature>
<dbReference type="Proteomes" id="UP000234331">
    <property type="component" value="Unassembled WGS sequence"/>
</dbReference>
<dbReference type="GO" id="GO:0003677">
    <property type="term" value="F:DNA binding"/>
    <property type="evidence" value="ECO:0007669"/>
    <property type="project" value="InterPro"/>
</dbReference>
<dbReference type="RefSeq" id="WP_101830954.1">
    <property type="nucleotide sequence ID" value="NZ_FZMO01000078.1"/>
</dbReference>